<dbReference type="RefSeq" id="YP_009831823.1">
    <property type="nucleotide sequence ID" value="NC_048650.1"/>
</dbReference>
<evidence type="ECO:0000313" key="2">
    <source>
        <dbReference type="Proteomes" id="UP000224898"/>
    </source>
</evidence>
<proteinExistence type="predicted"/>
<dbReference type="Proteomes" id="UP000224898">
    <property type="component" value="Segment"/>
</dbReference>
<organism evidence="1 2">
    <name type="scientific">Streptomyces phage BRock</name>
    <dbReference type="NCBI Taxonomy" id="1913591"/>
    <lineage>
        <taxon>Viruses</taxon>
        <taxon>Duplodnaviria</taxon>
        <taxon>Heunggongvirae</taxon>
        <taxon>Uroviricota</taxon>
        <taxon>Caudoviricetes</taxon>
        <taxon>Borockvirus</taxon>
        <taxon>Borockvirus brock</taxon>
    </lineage>
</organism>
<dbReference type="PROSITE" id="PS51257">
    <property type="entry name" value="PROKAR_LIPOPROTEIN"/>
    <property type="match status" value="1"/>
</dbReference>
<evidence type="ECO:0008006" key="3">
    <source>
        <dbReference type="Google" id="ProtNLM"/>
    </source>
</evidence>
<dbReference type="EMBL" id="KX925554">
    <property type="protein sequence ID" value="APC46360.1"/>
    <property type="molecule type" value="Genomic_DNA"/>
</dbReference>
<protein>
    <recommendedName>
        <fullName evidence="3">Lipoprotein</fullName>
    </recommendedName>
</protein>
<dbReference type="GeneID" id="55601512"/>
<sequence>MLVKAGLGLAVGAMLVACGGAAVQHVSGDRDDVKHVAAVYKKDTRTVDVKQRQCKSETVKTKTGSTTKNTCKDVKVGTRTESYKRLVSGEKWCIELDNVKGDANADDKWFRVEKFTYDKFSVLPEGTNISDLPYISNGC</sequence>
<reference evidence="1 2" key="1">
    <citation type="submission" date="2016-09" db="EMBL/GenBank/DDBJ databases">
        <title>Complete Genome Sequence of Streptomyces 5a phage BRock.</title>
        <authorList>
            <person name="Crossman A."/>
            <person name="Baron S."/>
            <person name="Jamdagni P."/>
            <person name="Khatri P."/>
            <person name="Sharma D."/>
            <person name="Pandey M."/>
            <person name="Goyal S."/>
            <person name="Kumar S."/>
            <person name="Phogat A."/>
            <person name="Chawla G."/>
            <person name="Pasricha M."/>
            <person name="Gupta K."/>
            <person name="Bazzad D."/>
            <person name="Aggarwal V."/>
            <person name="Poughat A."/>
            <person name="Singh K."/>
            <person name="Rana P."/>
            <person name="Gautam R."/>
            <person name="Sharma V."/>
            <person name="Tyagi D."/>
            <person name="Shahi A."/>
            <person name="Jangra N."/>
            <person name="Malik M."/>
            <person name="Sidhu P.K."/>
            <person name="Malik S."/>
            <person name="Ghalyan Y."/>
            <person name="Sharma S.S."/>
            <person name="Malik A."/>
            <person name="Chuttani R."/>
            <person name="Bamal N."/>
            <person name="Bhadula D."/>
            <person name="Batra A."/>
            <person name="Temple L."/>
            <person name="Nehra K."/>
        </authorList>
    </citation>
    <scope>NUCLEOTIDE SEQUENCE [LARGE SCALE GENOMIC DNA]</scope>
</reference>
<accession>A0A1J0GW05</accession>
<keyword evidence="2" id="KW-1185">Reference proteome</keyword>
<dbReference type="KEGG" id="vg:55601512"/>
<evidence type="ECO:0000313" key="1">
    <source>
        <dbReference type="EMBL" id="APC46360.1"/>
    </source>
</evidence>
<name>A0A1J0GW05_9CAUD</name>